<dbReference type="RefSeq" id="WP_254094770.1">
    <property type="nucleotide sequence ID" value="NZ_JAHESC010000104.1"/>
</dbReference>
<sequence length="168" mass="18474">MTPHRRYTVFAGQFLITSVPALLTTVLGSCVAVCLWDKEHHIGGINHYLLPGKPDDDTGDPTRGLAATHMLVRSMLNRRVKLENLEAKVFGGCNSLYKNSDIFRIGKRNSEVALEVLDHYGIPVVAQQVGGGHGRKIVFNTATGKVRMRLLTETAGEVNEKIKLGFGY</sequence>
<dbReference type="CDD" id="cd16352">
    <property type="entry name" value="CheD"/>
    <property type="match status" value="1"/>
</dbReference>
<dbReference type="PANTHER" id="PTHR35147">
    <property type="entry name" value="CHEMORECEPTOR GLUTAMINE DEAMIDASE CHED-RELATED"/>
    <property type="match status" value="1"/>
</dbReference>
<dbReference type="GO" id="GO:0006935">
    <property type="term" value="P:chemotaxis"/>
    <property type="evidence" value="ECO:0007669"/>
    <property type="project" value="UniProtKB-UniRule"/>
</dbReference>
<keyword evidence="2 3" id="KW-0378">Hydrolase</keyword>
<dbReference type="EC" id="3.5.1.44" evidence="3"/>
<dbReference type="HAMAP" id="MF_01440">
    <property type="entry name" value="CheD"/>
    <property type="match status" value="1"/>
</dbReference>
<dbReference type="InterPro" id="IPR011324">
    <property type="entry name" value="Cytotoxic_necrot_fac-like_cat"/>
</dbReference>
<evidence type="ECO:0000256" key="3">
    <source>
        <dbReference type="HAMAP-Rule" id="MF_01440"/>
    </source>
</evidence>
<accession>A0AAP2GKW2</accession>
<name>A0AAP2GKW2_9BACT</name>
<organism evidence="4 5">
    <name type="scientific">Dawidia soli</name>
    <dbReference type="NCBI Taxonomy" id="2782352"/>
    <lineage>
        <taxon>Bacteria</taxon>
        <taxon>Pseudomonadati</taxon>
        <taxon>Bacteroidota</taxon>
        <taxon>Cytophagia</taxon>
        <taxon>Cytophagales</taxon>
        <taxon>Chryseotaleaceae</taxon>
        <taxon>Dawidia</taxon>
    </lineage>
</organism>
<evidence type="ECO:0000313" key="5">
    <source>
        <dbReference type="Proteomes" id="UP001319180"/>
    </source>
</evidence>
<keyword evidence="5" id="KW-1185">Reference proteome</keyword>
<dbReference type="PANTHER" id="PTHR35147:SF1">
    <property type="entry name" value="CHEMORECEPTOR GLUTAMINE DEAMIDASE CHED-RELATED"/>
    <property type="match status" value="1"/>
</dbReference>
<dbReference type="InterPro" id="IPR005659">
    <property type="entry name" value="Chemorcpt_Glu_NH3ase_CheD"/>
</dbReference>
<dbReference type="Proteomes" id="UP001319180">
    <property type="component" value="Unassembled WGS sequence"/>
</dbReference>
<dbReference type="InterPro" id="IPR038592">
    <property type="entry name" value="CheD-like_sf"/>
</dbReference>
<keyword evidence="1 3" id="KW-0145">Chemotaxis</keyword>
<comment type="caution">
    <text evidence="4">The sequence shown here is derived from an EMBL/GenBank/DDBJ whole genome shotgun (WGS) entry which is preliminary data.</text>
</comment>
<comment type="catalytic activity">
    <reaction evidence="3">
        <text>L-glutaminyl-[protein] + H2O = L-glutamyl-[protein] + NH4(+)</text>
        <dbReference type="Rhea" id="RHEA:16441"/>
        <dbReference type="Rhea" id="RHEA-COMP:10207"/>
        <dbReference type="Rhea" id="RHEA-COMP:10208"/>
        <dbReference type="ChEBI" id="CHEBI:15377"/>
        <dbReference type="ChEBI" id="CHEBI:28938"/>
        <dbReference type="ChEBI" id="CHEBI:29973"/>
        <dbReference type="ChEBI" id="CHEBI:30011"/>
        <dbReference type="EC" id="3.5.1.44"/>
    </reaction>
</comment>
<dbReference type="SUPFAM" id="SSF64438">
    <property type="entry name" value="CNF1/YfiH-like putative cysteine hydrolases"/>
    <property type="match status" value="1"/>
</dbReference>
<evidence type="ECO:0000313" key="4">
    <source>
        <dbReference type="EMBL" id="MBT1690876.1"/>
    </source>
</evidence>
<dbReference type="AlphaFoldDB" id="A0AAP2GKW2"/>
<protein>
    <recommendedName>
        <fullName evidence="3">Probable chemoreceptor glutamine deamidase CheD</fullName>
        <ecNumber evidence="3">3.5.1.44</ecNumber>
    </recommendedName>
</protein>
<dbReference type="GO" id="GO:0050568">
    <property type="term" value="F:protein-glutamine glutaminase activity"/>
    <property type="evidence" value="ECO:0007669"/>
    <property type="project" value="UniProtKB-UniRule"/>
</dbReference>
<evidence type="ECO:0000256" key="2">
    <source>
        <dbReference type="ARBA" id="ARBA00022801"/>
    </source>
</evidence>
<proteinExistence type="inferred from homology"/>
<comment type="similarity">
    <text evidence="3">Belongs to the CheD family.</text>
</comment>
<gene>
    <name evidence="3" type="primary">cheD</name>
    <name evidence="4" type="ORF">KK078_30230</name>
</gene>
<dbReference type="PROSITE" id="PS51257">
    <property type="entry name" value="PROKAR_LIPOPROTEIN"/>
    <property type="match status" value="1"/>
</dbReference>
<dbReference type="Gene3D" id="3.30.1330.200">
    <property type="match status" value="1"/>
</dbReference>
<evidence type="ECO:0000256" key="1">
    <source>
        <dbReference type="ARBA" id="ARBA00022500"/>
    </source>
</evidence>
<reference evidence="4 5" key="1">
    <citation type="submission" date="2021-05" db="EMBL/GenBank/DDBJ databases">
        <title>A Polyphasic approach of four new species of the genus Ohtaekwangia: Ohtaekwangia histidinii sp. nov., Ohtaekwangia cretensis sp. nov., Ohtaekwangia indiensis sp. nov., Ohtaekwangia reichenbachii sp. nov. from diverse environment.</title>
        <authorList>
            <person name="Octaviana S."/>
        </authorList>
    </citation>
    <scope>NUCLEOTIDE SEQUENCE [LARGE SCALE GENOMIC DNA]</scope>
    <source>
        <strain evidence="4 5">PWU37</strain>
    </source>
</reference>
<comment type="function">
    <text evidence="3">Probably deamidates glutamine residues to glutamate on methyl-accepting chemotaxis receptors (MCPs), playing an important role in chemotaxis.</text>
</comment>
<dbReference type="Pfam" id="PF03975">
    <property type="entry name" value="CheD"/>
    <property type="match status" value="1"/>
</dbReference>
<dbReference type="EMBL" id="JAHESC010000104">
    <property type="protein sequence ID" value="MBT1690876.1"/>
    <property type="molecule type" value="Genomic_DNA"/>
</dbReference>